<feature type="compositionally biased region" description="Basic and acidic residues" evidence="3">
    <location>
        <begin position="270"/>
        <end position="296"/>
    </location>
</feature>
<feature type="domain" description="TRUD" evidence="4">
    <location>
        <begin position="1032"/>
        <end position="1518"/>
    </location>
</feature>
<dbReference type="PANTHER" id="PTHR13326:SF21">
    <property type="entry name" value="PSEUDOURIDYLATE SYNTHASE PUS7L"/>
    <property type="match status" value="1"/>
</dbReference>
<sequence length="1818" mass="197480">MEVDAPQAFRSATSTGLGPVASSAWSAVSLESDSQRAKQGTEEGALLSLSAFSRLVGISQFVASHVPSKRGFEETQASGSPTSAAGDVQPEKQSPNEGSDRDACADHGGFWGSVKTLFEDFQVYEHSEFDCACLRNQRACSRCVPSIQKAEASHSPLSFSSASLSSPSASLVASDVSQKDAPRGETGNNSKPPAKDEGGPRLGQPCAFGCWCRAFGDSSEAAPLRLPLLVDSGQLRRQREAEQLAEAGGLHVSPSFRLWRCRRRSEATEALDGVREAGREAEWEDRGDQREEGREEANEDEDNRSQSRELKDNDAKRRGNRPCVSEFETQNIEAFVRGVAWCAEVYRQYVIGSPRDPEASGAGVSERSADLLHGLNEEKDSWLQQARRTAASAEETLFTVSSTLAPGISSTFSSLPQAKNGQQNIPYSDPSKAPCLWLLGDLAGVLTAHWRNELSGVSSQSVPLSSSESPSASPSLVEVQKELRGALHAFVRERLPFMVSESTTLVPAKAGANGGDSAGGELRGRGLKRGRDSNPLDDDCEDQGQSGERDVEGEEKRTGIQDEGQKARDQDRQENNEEELRVLQGLEASNLSRRIAFLARAIASRDGRAGFSKSEHRQENGEGCVQNGGGQNKGGDGNKGSQKKGGSVCRPTSNGLYESDFASTRFPFISIAACWAQQRGQILRLKKEVEENVQRGNLEGNGGGVNELELKERRRNWISLLETAAKKPPCVVLKLTLKPHCRRFLFPPVHFRCTDTASRDADPSGRSGGAERNGSQRGGVGGKPEVSVQTGVSREERRRCREDIEELLFRGPRAQQSGSEKEEFDEKQTELLARLASHPALLDILFDTCRASEGTCNYAASGGPQGGRWPADLGVYLHFILLKVNRDTSNALHMIGRGLRRHCQRSLAVAGTKDKRGITVQRCSVHKVLAPALLNACYLDHPSWDSNVHIAPLGHFSRPQRLGALLGNSFQVVLRNARLPLSATGASLPSSLSSSFDGEVPPGFVPVALCDQSVQVLASRVSAGVATISSRGFLNYFGLQRFGTHAVRTFEVGAALLQGDWKEAVARILGKKHKSPARWRPSSSASVQTGPACSMEKSATVALDAWDELGAELQKAAAGRKTDGGTQGEASDELESQTTREELLEKGACMEDKLSGDCPGEGDGRHDIGKGEEQRDKGNDSEPSLWDILQKTGDPRVALGRLARHQHIEKTLLSSLLMSRRKGESEATGETGSKWWGGEMRERNRKRAMSGRDRHRRECAALGTAARAQADGICAEGSEMQVQGEDPGRDKGHAGDVASNEQKEVVSNAVSATEGQVQRNDECKRGNWVDFEVKDYFRALQGIPADSLQLYVHSAQSVLFNHACTWRWKALGGKVCVGDVVRVRARGDHRSTLSTSGSTSADSSKRREARQVGRITELDGTDDRFLFDEGQGDGSEDEEEPDGQTVKVIETEAEAEQASIYDLVLPLPGADIVYPSHMTAVYRQLASDLLGLSLDAFTPPKDSLCLEASGGSSDIFEGDLMRAGRGGRKGDRKGDRSGRQRGRGRGRGRDGRCDMRGYGAESACGNEDDCKVRTTPAVLSPAAGLSILGVKYKGSYRSLLERARDCQWQLLQISEEAVRTPTSLLLSDVDLLLQKQPRESPYSRSADKAATGPNPGRRSECTGREVVGEVEMTENETHEKDQAKESGCTKSMDSQSYAEQDFRVSWDEPLDSTLVRCMYTRDEQLQMMEQGEKVQGQIDGFGSRIERNRIVVRDGKSNFCLLLRLRLPPGTYFTMALRELMRTNAPDDDELAHAAARAFVSPDGSGRDASISTSSLST</sequence>
<feature type="compositionally biased region" description="Basic and acidic residues" evidence="3">
    <location>
        <begin position="1528"/>
        <end position="1538"/>
    </location>
</feature>
<accession>A0A086JF35</accession>
<feature type="compositionally biased region" description="Gly residues" evidence="3">
    <location>
        <begin position="626"/>
        <end position="638"/>
    </location>
</feature>
<feature type="region of interest" description="Disordered" evidence="3">
    <location>
        <begin position="756"/>
        <end position="797"/>
    </location>
</feature>
<keyword evidence="2" id="KW-0413">Isomerase</keyword>
<feature type="region of interest" description="Disordered" evidence="3">
    <location>
        <begin position="1517"/>
        <end position="1553"/>
    </location>
</feature>
<dbReference type="Gene3D" id="3.30.2350.20">
    <property type="entry name" value="TruD, catalytic domain"/>
    <property type="match status" value="2"/>
</dbReference>
<feature type="region of interest" description="Disordered" evidence="3">
    <location>
        <begin position="1"/>
        <end position="21"/>
    </location>
</feature>
<dbReference type="PANTHER" id="PTHR13326">
    <property type="entry name" value="TRNA PSEUDOURIDINE SYNTHASE D"/>
    <property type="match status" value="1"/>
</dbReference>
<feature type="compositionally biased region" description="Basic and acidic residues" evidence="3">
    <location>
        <begin position="1657"/>
        <end position="1667"/>
    </location>
</feature>
<evidence type="ECO:0000256" key="3">
    <source>
        <dbReference type="SAM" id="MobiDB-lite"/>
    </source>
</evidence>
<feature type="compositionally biased region" description="Basic and acidic residues" evidence="3">
    <location>
        <begin position="1675"/>
        <end position="1684"/>
    </location>
</feature>
<feature type="region of interest" description="Disordered" evidence="3">
    <location>
        <begin position="607"/>
        <end position="648"/>
    </location>
</feature>
<feature type="region of interest" description="Disordered" evidence="3">
    <location>
        <begin position="170"/>
        <end position="200"/>
    </location>
</feature>
<evidence type="ECO:0000259" key="4">
    <source>
        <dbReference type="PROSITE" id="PS50984"/>
    </source>
</evidence>
<dbReference type="InterPro" id="IPR011760">
    <property type="entry name" value="PsdUridine_synth_TruD_insert"/>
</dbReference>
<comment type="similarity">
    <text evidence="1">Belongs to the pseudouridine synthase TruD family.</text>
</comment>
<dbReference type="PROSITE" id="PS50984">
    <property type="entry name" value="TRUD"/>
    <property type="match status" value="1"/>
</dbReference>
<dbReference type="GO" id="GO:0001522">
    <property type="term" value="P:pseudouridine synthesis"/>
    <property type="evidence" value="ECO:0007669"/>
    <property type="project" value="InterPro"/>
</dbReference>
<evidence type="ECO:0000256" key="1">
    <source>
        <dbReference type="ARBA" id="ARBA00007953"/>
    </source>
</evidence>
<dbReference type="InterPro" id="IPR042214">
    <property type="entry name" value="TruD_catalytic"/>
</dbReference>
<evidence type="ECO:0000313" key="5">
    <source>
        <dbReference type="EMBL" id="KFG30753.1"/>
    </source>
</evidence>
<feature type="compositionally biased region" description="Acidic residues" evidence="3">
    <location>
        <begin position="1430"/>
        <end position="1442"/>
    </location>
</feature>
<feature type="compositionally biased region" description="Low complexity" evidence="3">
    <location>
        <begin position="1392"/>
        <end position="1402"/>
    </location>
</feature>
<dbReference type="InterPro" id="IPR020103">
    <property type="entry name" value="PsdUridine_synth_cat_dom_sf"/>
</dbReference>
<organism evidence="5 6">
    <name type="scientific">Toxoplasma gondii GAB2-2007-GAL-DOM2</name>
    <dbReference type="NCBI Taxonomy" id="1130820"/>
    <lineage>
        <taxon>Eukaryota</taxon>
        <taxon>Sar</taxon>
        <taxon>Alveolata</taxon>
        <taxon>Apicomplexa</taxon>
        <taxon>Conoidasida</taxon>
        <taxon>Coccidia</taxon>
        <taxon>Eucoccidiorida</taxon>
        <taxon>Eimeriorina</taxon>
        <taxon>Sarcocystidae</taxon>
        <taxon>Toxoplasma</taxon>
    </lineage>
</organism>
<feature type="compositionally biased region" description="Basic and acidic residues" evidence="3">
    <location>
        <begin position="303"/>
        <end position="317"/>
    </location>
</feature>
<reference evidence="5 6" key="1">
    <citation type="submission" date="2014-02" db="EMBL/GenBank/DDBJ databases">
        <authorList>
            <person name="Sibley D."/>
            <person name="Venepally P."/>
            <person name="Karamycheva S."/>
            <person name="Hadjithomas M."/>
            <person name="Khan A."/>
            <person name="Brunk B."/>
            <person name="Roos D."/>
            <person name="Caler E."/>
            <person name="Lorenzi H."/>
        </authorList>
    </citation>
    <scope>NUCLEOTIDE SEQUENCE [LARGE SCALE GENOMIC DNA]</scope>
    <source>
        <strain evidence="5 6">GAB2-2007-GAL-DOM2</strain>
    </source>
</reference>
<feature type="region of interest" description="Disordered" evidence="3">
    <location>
        <begin position="507"/>
        <end position="578"/>
    </location>
</feature>
<dbReference type="GO" id="GO:0003723">
    <property type="term" value="F:RNA binding"/>
    <property type="evidence" value="ECO:0007669"/>
    <property type="project" value="InterPro"/>
</dbReference>
<feature type="region of interest" description="Disordered" evidence="3">
    <location>
        <begin position="69"/>
        <end position="105"/>
    </location>
</feature>
<dbReference type="InterPro" id="IPR001656">
    <property type="entry name" value="PsdUridine_synth_TruD"/>
</dbReference>
<proteinExistence type="inferred from homology"/>
<dbReference type="VEuPathDB" id="ToxoDB:TGDOM2_264190"/>
<dbReference type="GO" id="GO:0005634">
    <property type="term" value="C:nucleus"/>
    <property type="evidence" value="ECO:0007669"/>
    <property type="project" value="TreeGrafter"/>
</dbReference>
<feature type="region of interest" description="Disordered" evidence="3">
    <location>
        <begin position="1072"/>
        <end position="1093"/>
    </location>
</feature>
<evidence type="ECO:0000256" key="2">
    <source>
        <dbReference type="ARBA" id="ARBA00023235"/>
    </source>
</evidence>
<dbReference type="EMBL" id="AHZU02001593">
    <property type="protein sequence ID" value="KFG30753.1"/>
    <property type="molecule type" value="Genomic_DNA"/>
</dbReference>
<dbReference type="Pfam" id="PF01142">
    <property type="entry name" value="TruD"/>
    <property type="match status" value="2"/>
</dbReference>
<name>A0A086JF35_TOXGO</name>
<gene>
    <name evidence="5" type="ORF">TGDOM2_264190</name>
</gene>
<dbReference type="Proteomes" id="UP000028837">
    <property type="component" value="Unassembled WGS sequence"/>
</dbReference>
<evidence type="ECO:0000313" key="6">
    <source>
        <dbReference type="Proteomes" id="UP000028837"/>
    </source>
</evidence>
<feature type="region of interest" description="Disordered" evidence="3">
    <location>
        <begin position="270"/>
        <end position="321"/>
    </location>
</feature>
<feature type="region of interest" description="Disordered" evidence="3">
    <location>
        <begin position="1637"/>
        <end position="1695"/>
    </location>
</feature>
<feature type="compositionally biased region" description="Basic and acidic residues" evidence="3">
    <location>
        <begin position="607"/>
        <end position="620"/>
    </location>
</feature>
<dbReference type="GO" id="GO:0009982">
    <property type="term" value="F:pseudouridine synthase activity"/>
    <property type="evidence" value="ECO:0007669"/>
    <property type="project" value="InterPro"/>
</dbReference>
<feature type="compositionally biased region" description="Basic and acidic residues" evidence="3">
    <location>
        <begin position="547"/>
        <end position="578"/>
    </location>
</feature>
<feature type="region of interest" description="Disordered" evidence="3">
    <location>
        <begin position="1278"/>
        <end position="1299"/>
    </location>
</feature>
<dbReference type="OrthoDB" id="447290at2759"/>
<feature type="compositionally biased region" description="Basic and acidic residues" evidence="3">
    <location>
        <begin position="1162"/>
        <end position="1180"/>
    </location>
</feature>
<dbReference type="SUPFAM" id="SSF55120">
    <property type="entry name" value="Pseudouridine synthase"/>
    <property type="match status" value="1"/>
</dbReference>
<feature type="compositionally biased region" description="Basic and acidic residues" evidence="3">
    <location>
        <begin position="1138"/>
        <end position="1155"/>
    </location>
</feature>
<feature type="region of interest" description="Disordered" evidence="3">
    <location>
        <begin position="1388"/>
        <end position="1444"/>
    </location>
</feature>
<comment type="caution">
    <text evidence="5">The sequence shown here is derived from an EMBL/GenBank/DDBJ whole genome shotgun (WGS) entry which is preliminary data.</text>
</comment>
<protein>
    <submittedName>
        <fullName evidence="5">tRNA pseudouridine synthase</fullName>
    </submittedName>
</protein>
<feature type="region of interest" description="Disordered" evidence="3">
    <location>
        <begin position="1115"/>
        <end position="1183"/>
    </location>
</feature>